<feature type="compositionally biased region" description="Low complexity" evidence="1">
    <location>
        <begin position="140"/>
        <end position="150"/>
    </location>
</feature>
<feature type="region of interest" description="Disordered" evidence="1">
    <location>
        <begin position="69"/>
        <end position="154"/>
    </location>
</feature>
<evidence type="ECO:0000313" key="3">
    <source>
        <dbReference type="EMBL" id="ETI47776.1"/>
    </source>
</evidence>
<reference evidence="3 4" key="1">
    <citation type="submission" date="2013-11" db="EMBL/GenBank/DDBJ databases">
        <title>The Genome Sequence of Phytophthora parasitica P1569.</title>
        <authorList>
            <consortium name="The Broad Institute Genomics Platform"/>
            <person name="Russ C."/>
            <person name="Tyler B."/>
            <person name="Panabieres F."/>
            <person name="Shan W."/>
            <person name="Tripathy S."/>
            <person name="Grunwald N."/>
            <person name="Machado M."/>
            <person name="Johnson C.S."/>
            <person name="Arredondo F."/>
            <person name="Hong C."/>
            <person name="Coffey M."/>
            <person name="Young S.K."/>
            <person name="Zeng Q."/>
            <person name="Gargeya S."/>
            <person name="Fitzgerald M."/>
            <person name="Abouelleil A."/>
            <person name="Alvarado L."/>
            <person name="Chapman S.B."/>
            <person name="Gainer-Dewar J."/>
            <person name="Goldberg J."/>
            <person name="Griggs A."/>
            <person name="Gujja S."/>
            <person name="Hansen M."/>
            <person name="Howarth C."/>
            <person name="Imamovic A."/>
            <person name="Ireland A."/>
            <person name="Larimer J."/>
            <person name="McCowan C."/>
            <person name="Murphy C."/>
            <person name="Pearson M."/>
            <person name="Poon T.W."/>
            <person name="Priest M."/>
            <person name="Roberts A."/>
            <person name="Saif S."/>
            <person name="Shea T."/>
            <person name="Sykes S."/>
            <person name="Wortman J."/>
            <person name="Nusbaum C."/>
            <person name="Birren B."/>
        </authorList>
    </citation>
    <scope>NUCLEOTIDE SEQUENCE [LARGE SCALE GENOMIC DNA]</scope>
    <source>
        <strain evidence="3 4">P1569</strain>
    </source>
</reference>
<dbReference type="EMBL" id="ANIZ01001398">
    <property type="protein sequence ID" value="ETI47776.1"/>
    <property type="molecule type" value="Genomic_DNA"/>
</dbReference>
<evidence type="ECO:0000259" key="2">
    <source>
        <dbReference type="PROSITE" id="PS50195"/>
    </source>
</evidence>
<sequence length="423" mass="47335">MIPQAGPQYHMFPPCQARRGSAPYVNSPAMEEKLKPKLHDHEAVAKPRRRPLPPMPMPVSDSVLSFFLDSPSSSTSSSENSRLHNSGSSEEPVANDRRRTSVRSSVMLDSMRRYPSLSRSRSDVSIKSSSSCRAHLVPRSSSTSTSSTMSLKKRPRSLANHLGGFVLHSVTPRESSILQYTSMVSPGTHTEYELVLEDTMVSGVGERWVVSRRYSGFRALRDELALVFDRRNHPGAAEDSKQAHCQHCAPMMEALDKLSSKYFPKRRLWGSKSSKVVQQRAELFFKYVQGLLTLATSRSTRRCPLVTLGFAVQLRTFLTLEREPYRDAPGTFGGSAVPFLLNEMTLMDARPDNATTLMTIDELDAACADSDEEAEYDLGRHPDDNQVIDLPSPVYVLEEQDELRSWDGFQQWEEASVTSSCTH</sequence>
<dbReference type="OrthoDB" id="62890at2759"/>
<comment type="caution">
    <text evidence="3">The sequence shown here is derived from an EMBL/GenBank/DDBJ whole genome shotgun (WGS) entry which is preliminary data.</text>
</comment>
<organism evidence="3 4">
    <name type="scientific">Phytophthora nicotianae P1569</name>
    <dbReference type="NCBI Taxonomy" id="1317065"/>
    <lineage>
        <taxon>Eukaryota</taxon>
        <taxon>Sar</taxon>
        <taxon>Stramenopiles</taxon>
        <taxon>Oomycota</taxon>
        <taxon>Peronosporomycetes</taxon>
        <taxon>Peronosporales</taxon>
        <taxon>Peronosporaceae</taxon>
        <taxon>Phytophthora</taxon>
    </lineage>
</organism>
<evidence type="ECO:0000313" key="4">
    <source>
        <dbReference type="Proteomes" id="UP000018721"/>
    </source>
</evidence>
<dbReference type="AlphaFoldDB" id="V9F9J3"/>
<protein>
    <recommendedName>
        <fullName evidence="2">PX domain-containing protein</fullName>
    </recommendedName>
</protein>
<feature type="region of interest" description="Disordered" evidence="1">
    <location>
        <begin position="1"/>
        <end position="57"/>
    </location>
</feature>
<accession>V9F9J3</accession>
<feature type="compositionally biased region" description="Basic and acidic residues" evidence="1">
    <location>
        <begin position="30"/>
        <end position="45"/>
    </location>
</feature>
<dbReference type="HOGENOM" id="CLU_066130_0_0_1"/>
<keyword evidence="4" id="KW-1185">Reference proteome</keyword>
<dbReference type="InterPro" id="IPR036871">
    <property type="entry name" value="PX_dom_sf"/>
</dbReference>
<proteinExistence type="predicted"/>
<dbReference type="SUPFAM" id="SSF64268">
    <property type="entry name" value="PX domain"/>
    <property type="match status" value="1"/>
</dbReference>
<dbReference type="PROSITE" id="PS50195">
    <property type="entry name" value="PX"/>
    <property type="match status" value="1"/>
</dbReference>
<feature type="compositionally biased region" description="Low complexity" evidence="1">
    <location>
        <begin position="69"/>
        <end position="89"/>
    </location>
</feature>
<evidence type="ECO:0000256" key="1">
    <source>
        <dbReference type="SAM" id="MobiDB-lite"/>
    </source>
</evidence>
<dbReference type="Gene3D" id="3.30.1520.10">
    <property type="entry name" value="Phox-like domain"/>
    <property type="match status" value="1"/>
</dbReference>
<dbReference type="GO" id="GO:0035091">
    <property type="term" value="F:phosphatidylinositol binding"/>
    <property type="evidence" value="ECO:0007669"/>
    <property type="project" value="InterPro"/>
</dbReference>
<feature type="compositionally biased region" description="Low complexity" evidence="1">
    <location>
        <begin position="116"/>
        <end position="133"/>
    </location>
</feature>
<dbReference type="eggNOG" id="ENOG502SFPW">
    <property type="taxonomic scope" value="Eukaryota"/>
</dbReference>
<feature type="domain" description="PX" evidence="2">
    <location>
        <begin position="170"/>
        <end position="325"/>
    </location>
</feature>
<gene>
    <name evidence="3" type="ORF">F443_08061</name>
</gene>
<name>V9F9J3_PHYNI</name>
<dbReference type="Proteomes" id="UP000018721">
    <property type="component" value="Unassembled WGS sequence"/>
</dbReference>
<dbReference type="InterPro" id="IPR001683">
    <property type="entry name" value="PX_dom"/>
</dbReference>